<evidence type="ECO:0000256" key="1">
    <source>
        <dbReference type="SAM" id="MobiDB-lite"/>
    </source>
</evidence>
<evidence type="ECO:0000259" key="2">
    <source>
        <dbReference type="PROSITE" id="PS50879"/>
    </source>
</evidence>
<feature type="compositionally biased region" description="Basic and acidic residues" evidence="1">
    <location>
        <begin position="30"/>
        <end position="42"/>
    </location>
</feature>
<sequence>MEKKHTSQGLMFGAFAPKEKSKANTTSILADKRLHPGNDTDTKVCVPIKDNVPSVEPPTAPAAMRAKFSMAHTNNVVRTVGPPGAPAAAKLRPPAAPAAMRHQPRRSLRLILKGQDVHPRSLTAETVAVPEILSERLLRSMKDARKEGAATDNYENSTSFQTEAPLKNEASLQNDKGVKAGTPAPLKVKDGRINKRPMGRRTRKRLAARLAKLTGQEIPESGKSGKSSKSNKSNKSSNGITVNSNNNNMKIFITSHEQAVQFAKDILDIGAAQEPRLVFYTDGSGGSRVRGGHVTGAAVAYKRCLDIPTKWVHAAFAIFGNSNNIDAELVAVGAALNIARCEAEKFRQESSENCVAYPRVFVITDSQTALCWIDQYVSGQAARERTARRLYHAAFTQLLDPLTRLESLGVKVEFHWTKGHAKVEGNVIADKLAGNAVSWMKNNLLKRHRDPDPTRAFEVHMTPFTSEEVVMRFKDQKEDIRLLLEDANNNQSHQPGAPHPQDLWEDELATQDDEQGNRDEQEAKEKEWGTVERLKEVLLPIKKLVQNVTGYKRKHGESSKSGANKPVASDVSQDGGVAKKRGAVPQHEARGRNIEVIDLTAEDDEVARVFRDEETGIEVIDLTSD</sequence>
<gene>
    <name evidence="3" type="ORF">DL762_006296</name>
</gene>
<dbReference type="Gene3D" id="3.30.420.10">
    <property type="entry name" value="Ribonuclease H-like superfamily/Ribonuclease H"/>
    <property type="match status" value="1"/>
</dbReference>
<dbReference type="InterPro" id="IPR012337">
    <property type="entry name" value="RNaseH-like_sf"/>
</dbReference>
<feature type="region of interest" description="Disordered" evidence="1">
    <location>
        <begin position="551"/>
        <end position="592"/>
    </location>
</feature>
<proteinExistence type="predicted"/>
<evidence type="ECO:0000313" key="4">
    <source>
        <dbReference type="Proteomes" id="UP000294003"/>
    </source>
</evidence>
<accession>A0ABY0H3J1</accession>
<dbReference type="InterPro" id="IPR002156">
    <property type="entry name" value="RNaseH_domain"/>
</dbReference>
<dbReference type="InterPro" id="IPR036397">
    <property type="entry name" value="RNaseH_sf"/>
</dbReference>
<feature type="region of interest" description="Disordered" evidence="1">
    <location>
        <begin position="212"/>
        <end position="245"/>
    </location>
</feature>
<dbReference type="SUPFAM" id="SSF53098">
    <property type="entry name" value="Ribonuclease H-like"/>
    <property type="match status" value="1"/>
</dbReference>
<dbReference type="Pfam" id="PF00075">
    <property type="entry name" value="RNase_H"/>
    <property type="match status" value="1"/>
</dbReference>
<dbReference type="EMBL" id="QJNS01000196">
    <property type="protein sequence ID" value="RYO83128.1"/>
    <property type="molecule type" value="Genomic_DNA"/>
</dbReference>
<name>A0ABY0H3J1_9PEZI</name>
<feature type="region of interest" description="Disordered" evidence="1">
    <location>
        <begin position="1"/>
        <end position="42"/>
    </location>
</feature>
<comment type="caution">
    <text evidence="3">The sequence shown here is derived from an EMBL/GenBank/DDBJ whole genome shotgun (WGS) entry which is preliminary data.</text>
</comment>
<dbReference type="PROSITE" id="PS50879">
    <property type="entry name" value="RNASE_H_1"/>
    <property type="match status" value="1"/>
</dbReference>
<keyword evidence="4" id="KW-1185">Reference proteome</keyword>
<dbReference type="Proteomes" id="UP000294003">
    <property type="component" value="Unassembled WGS sequence"/>
</dbReference>
<evidence type="ECO:0000313" key="3">
    <source>
        <dbReference type="EMBL" id="RYO83128.1"/>
    </source>
</evidence>
<feature type="domain" description="RNase H type-1" evidence="2">
    <location>
        <begin position="273"/>
        <end position="438"/>
    </location>
</feature>
<reference evidence="3 4" key="1">
    <citation type="submission" date="2018-06" db="EMBL/GenBank/DDBJ databases">
        <title>Complete Genomes of Monosporascus.</title>
        <authorList>
            <person name="Robinson A.J."/>
            <person name="Natvig D.O."/>
        </authorList>
    </citation>
    <scope>NUCLEOTIDE SEQUENCE [LARGE SCALE GENOMIC DNA]</scope>
    <source>
        <strain evidence="3 4">CBS 609.92</strain>
    </source>
</reference>
<feature type="compositionally biased region" description="Low complexity" evidence="1">
    <location>
        <begin position="221"/>
        <end position="245"/>
    </location>
</feature>
<organism evidence="3 4">
    <name type="scientific">Monosporascus cannonballus</name>
    <dbReference type="NCBI Taxonomy" id="155416"/>
    <lineage>
        <taxon>Eukaryota</taxon>
        <taxon>Fungi</taxon>
        <taxon>Dikarya</taxon>
        <taxon>Ascomycota</taxon>
        <taxon>Pezizomycotina</taxon>
        <taxon>Sordariomycetes</taxon>
        <taxon>Xylariomycetidae</taxon>
        <taxon>Xylariales</taxon>
        <taxon>Xylariales incertae sedis</taxon>
        <taxon>Monosporascus</taxon>
    </lineage>
</organism>
<protein>
    <recommendedName>
        <fullName evidence="2">RNase H type-1 domain-containing protein</fullName>
    </recommendedName>
</protein>